<keyword evidence="3" id="KW-1185">Reference proteome</keyword>
<keyword evidence="2" id="KW-0645">Protease</keyword>
<feature type="domain" description="DJ-1/PfpI" evidence="1">
    <location>
        <begin position="3"/>
        <end position="167"/>
    </location>
</feature>
<gene>
    <name evidence="2" type="ORF">CLV25_11764</name>
</gene>
<dbReference type="PANTHER" id="PTHR48094">
    <property type="entry name" value="PROTEIN/NUCLEIC ACID DEGLYCASE DJ-1-RELATED"/>
    <property type="match status" value="1"/>
</dbReference>
<dbReference type="AlphaFoldDB" id="A0A4R2E5R6"/>
<accession>A0A4R2E5R6</accession>
<dbReference type="PANTHER" id="PTHR48094:SF19">
    <property type="entry name" value="DJ-1_PFPI DOMAIN-CONTAINING PROTEIN"/>
    <property type="match status" value="1"/>
</dbReference>
<dbReference type="InterPro" id="IPR029062">
    <property type="entry name" value="Class_I_gatase-like"/>
</dbReference>
<dbReference type="SUPFAM" id="SSF52317">
    <property type="entry name" value="Class I glutamine amidotransferase-like"/>
    <property type="match status" value="1"/>
</dbReference>
<dbReference type="Proteomes" id="UP000294830">
    <property type="component" value="Unassembled WGS sequence"/>
</dbReference>
<name>A0A4R2E5R6_9BACT</name>
<dbReference type="InterPro" id="IPR002818">
    <property type="entry name" value="DJ-1/PfpI"/>
</dbReference>
<dbReference type="Gene3D" id="3.40.50.880">
    <property type="match status" value="1"/>
</dbReference>
<dbReference type="RefSeq" id="WP_131840327.1">
    <property type="nucleotide sequence ID" value="NZ_SLWB01000017.1"/>
</dbReference>
<dbReference type="Pfam" id="PF01965">
    <property type="entry name" value="DJ-1_PfpI"/>
    <property type="match status" value="1"/>
</dbReference>
<proteinExistence type="predicted"/>
<dbReference type="OrthoDB" id="6003696at2"/>
<reference evidence="2 3" key="1">
    <citation type="submission" date="2019-03" db="EMBL/GenBank/DDBJ databases">
        <title>Genomic Encyclopedia of Archaeal and Bacterial Type Strains, Phase II (KMG-II): from individual species to whole genera.</title>
        <authorList>
            <person name="Goeker M."/>
        </authorList>
    </citation>
    <scope>NUCLEOTIDE SEQUENCE [LARGE SCALE GENOMIC DNA]</scope>
    <source>
        <strain evidence="2 3">RL-C</strain>
    </source>
</reference>
<dbReference type="GO" id="GO:0008233">
    <property type="term" value="F:peptidase activity"/>
    <property type="evidence" value="ECO:0007669"/>
    <property type="project" value="UniProtKB-KW"/>
</dbReference>
<evidence type="ECO:0000313" key="3">
    <source>
        <dbReference type="Proteomes" id="UP000294830"/>
    </source>
</evidence>
<protein>
    <submittedName>
        <fullName evidence="2">Putative intracellular protease/amidase</fullName>
    </submittedName>
</protein>
<dbReference type="InterPro" id="IPR050325">
    <property type="entry name" value="Prot/Nucl_acid_deglycase"/>
</dbReference>
<dbReference type="EMBL" id="SLWB01000017">
    <property type="protein sequence ID" value="TCN62925.1"/>
    <property type="molecule type" value="Genomic_DNA"/>
</dbReference>
<evidence type="ECO:0000259" key="1">
    <source>
        <dbReference type="Pfam" id="PF01965"/>
    </source>
</evidence>
<evidence type="ECO:0000313" key="2">
    <source>
        <dbReference type="EMBL" id="TCN62925.1"/>
    </source>
</evidence>
<comment type="caution">
    <text evidence="2">The sequence shown here is derived from an EMBL/GenBank/DDBJ whole genome shotgun (WGS) entry which is preliminary data.</text>
</comment>
<sequence>MKRKIFVFLFNGYSDWEIAYLSPEISKNDAFELIYFSADGKPVLSMGGLRVVPEMSLNEVSVGDVHMLIIPGGVSWEKGENREIGTLAKALFAEKRTIAAICAATAYLGELGFLNHLKHTSNDLYYLKGAAPGYSGESCYVNDLAVTDEHIITAKGIAPIEFAREVFATLKLYNDHDMEKWFQLFKNGIWSA</sequence>
<keyword evidence="2" id="KW-0378">Hydrolase</keyword>
<dbReference type="GO" id="GO:0006508">
    <property type="term" value="P:proteolysis"/>
    <property type="evidence" value="ECO:0007669"/>
    <property type="project" value="UniProtKB-KW"/>
</dbReference>
<organism evidence="2 3">
    <name type="scientific">Acetobacteroides hydrogenigenes</name>
    <dbReference type="NCBI Taxonomy" id="979970"/>
    <lineage>
        <taxon>Bacteria</taxon>
        <taxon>Pseudomonadati</taxon>
        <taxon>Bacteroidota</taxon>
        <taxon>Bacteroidia</taxon>
        <taxon>Bacteroidales</taxon>
        <taxon>Rikenellaceae</taxon>
        <taxon>Acetobacteroides</taxon>
    </lineage>
</organism>
<dbReference type="GO" id="GO:0005737">
    <property type="term" value="C:cytoplasm"/>
    <property type="evidence" value="ECO:0007669"/>
    <property type="project" value="TreeGrafter"/>
</dbReference>